<keyword evidence="1" id="KW-0472">Membrane</keyword>
<keyword evidence="1" id="KW-0812">Transmembrane</keyword>
<protein>
    <submittedName>
        <fullName evidence="2">Uncharacterized protein</fullName>
    </submittedName>
</protein>
<dbReference type="EMBL" id="GGMR01002514">
    <property type="protein sequence ID" value="MBY15133.1"/>
    <property type="molecule type" value="Transcribed_RNA"/>
</dbReference>
<keyword evidence="1" id="KW-1133">Transmembrane helix</keyword>
<sequence length="105" mass="12232">MTRARGNVFIVCARKRYSVLCCLTVPQRLPNHNEQTEVHVYIYIYIYTCTSVCSLWLGNLCGTVKQHNTEYRLRAQTINTFPRARVILVIIILLLLKLNARVSYE</sequence>
<proteinExistence type="predicted"/>
<gene>
    <name evidence="2" type="ORF">g.7970</name>
</gene>
<feature type="transmembrane region" description="Helical" evidence="1">
    <location>
        <begin position="82"/>
        <end position="100"/>
    </location>
</feature>
<name>A0A2S2ND58_SCHGA</name>
<dbReference type="AlphaFoldDB" id="A0A2S2ND58"/>
<organism evidence="2">
    <name type="scientific">Schizaphis graminum</name>
    <name type="common">Green bug aphid</name>
    <dbReference type="NCBI Taxonomy" id="13262"/>
    <lineage>
        <taxon>Eukaryota</taxon>
        <taxon>Metazoa</taxon>
        <taxon>Ecdysozoa</taxon>
        <taxon>Arthropoda</taxon>
        <taxon>Hexapoda</taxon>
        <taxon>Insecta</taxon>
        <taxon>Pterygota</taxon>
        <taxon>Neoptera</taxon>
        <taxon>Paraneoptera</taxon>
        <taxon>Hemiptera</taxon>
        <taxon>Sternorrhyncha</taxon>
        <taxon>Aphidomorpha</taxon>
        <taxon>Aphidoidea</taxon>
        <taxon>Aphididae</taxon>
        <taxon>Aphidini</taxon>
        <taxon>Schizaphis</taxon>
    </lineage>
</organism>
<reference evidence="2" key="1">
    <citation type="submission" date="2018-04" db="EMBL/GenBank/DDBJ databases">
        <title>Transcriptome of Schizaphis graminum biotype I.</title>
        <authorList>
            <person name="Scully E.D."/>
            <person name="Geib S.M."/>
            <person name="Palmer N.A."/>
            <person name="Koch K."/>
            <person name="Bradshaw J."/>
            <person name="Heng-Moss T."/>
            <person name="Sarath G."/>
        </authorList>
    </citation>
    <scope>NUCLEOTIDE SEQUENCE</scope>
</reference>
<evidence type="ECO:0000313" key="2">
    <source>
        <dbReference type="EMBL" id="MBY15133.1"/>
    </source>
</evidence>
<feature type="transmembrane region" description="Helical" evidence="1">
    <location>
        <begin position="40"/>
        <end position="61"/>
    </location>
</feature>
<evidence type="ECO:0000256" key="1">
    <source>
        <dbReference type="SAM" id="Phobius"/>
    </source>
</evidence>
<accession>A0A2S2ND58</accession>